<organism evidence="1 2">
    <name type="scientific">Caerostris extrusa</name>
    <name type="common">Bark spider</name>
    <name type="synonym">Caerostris bankana</name>
    <dbReference type="NCBI Taxonomy" id="172846"/>
    <lineage>
        <taxon>Eukaryota</taxon>
        <taxon>Metazoa</taxon>
        <taxon>Ecdysozoa</taxon>
        <taxon>Arthropoda</taxon>
        <taxon>Chelicerata</taxon>
        <taxon>Arachnida</taxon>
        <taxon>Araneae</taxon>
        <taxon>Araneomorphae</taxon>
        <taxon>Entelegynae</taxon>
        <taxon>Araneoidea</taxon>
        <taxon>Araneidae</taxon>
        <taxon>Caerostris</taxon>
    </lineage>
</organism>
<comment type="caution">
    <text evidence="1">The sequence shown here is derived from an EMBL/GenBank/DDBJ whole genome shotgun (WGS) entry which is preliminary data.</text>
</comment>
<name>A0AAV4Y6J7_CAEEX</name>
<sequence length="112" mass="12867">MEPFHFIRLGPVLKLASYRGGKMAVVPCVLGELKYSILFRCERRLQISISKQMARELGKEVPSLEHPLPPHPCTTSDIMPQQAYRFDIDMESCNASKDQQTHNSFMCNFYCI</sequence>
<gene>
    <name evidence="1" type="ORF">CEXT_538671</name>
</gene>
<dbReference type="AlphaFoldDB" id="A0AAV4Y6J7"/>
<dbReference type="Proteomes" id="UP001054945">
    <property type="component" value="Unassembled WGS sequence"/>
</dbReference>
<evidence type="ECO:0000313" key="1">
    <source>
        <dbReference type="EMBL" id="GIZ01840.1"/>
    </source>
</evidence>
<keyword evidence="2" id="KW-1185">Reference proteome</keyword>
<accession>A0AAV4Y6J7</accession>
<evidence type="ECO:0000313" key="2">
    <source>
        <dbReference type="Proteomes" id="UP001054945"/>
    </source>
</evidence>
<proteinExistence type="predicted"/>
<dbReference type="EMBL" id="BPLR01018730">
    <property type="protein sequence ID" value="GIZ01840.1"/>
    <property type="molecule type" value="Genomic_DNA"/>
</dbReference>
<reference evidence="1 2" key="1">
    <citation type="submission" date="2021-06" db="EMBL/GenBank/DDBJ databases">
        <title>Caerostris extrusa draft genome.</title>
        <authorList>
            <person name="Kono N."/>
            <person name="Arakawa K."/>
        </authorList>
    </citation>
    <scope>NUCLEOTIDE SEQUENCE [LARGE SCALE GENOMIC DNA]</scope>
</reference>
<protein>
    <submittedName>
        <fullName evidence="1">Uncharacterized protein</fullName>
    </submittedName>
</protein>